<dbReference type="Gene3D" id="3.40.30.10">
    <property type="entry name" value="Glutaredoxin"/>
    <property type="match status" value="1"/>
</dbReference>
<dbReference type="SUPFAM" id="SSF52833">
    <property type="entry name" value="Thioredoxin-like"/>
    <property type="match status" value="1"/>
</dbReference>
<keyword evidence="2" id="KW-0201">Cytochrome c-type biogenesis</keyword>
<dbReference type="InterPro" id="IPR013766">
    <property type="entry name" value="Thioredoxin_domain"/>
</dbReference>
<sequence length="175" mass="20027">MSKKRRTITRLSILLVIAGAIGYTFWANYNSNNGVVRAGDSAVNFTLQELNDERFELAQQEGKGVLINFWGTFCEPCEREMPHIENTYQEYEDKVETIAINVNEAPLTVDSFVRRHQLSFPIAIDQRQEVTRAYGIGPLPATVLVDEHGQVQRYHQGELTEDMVREFYESIVPES</sequence>
<keyword evidence="3" id="KW-0735">Signal-anchor</keyword>
<evidence type="ECO:0000256" key="1">
    <source>
        <dbReference type="ARBA" id="ARBA00004196"/>
    </source>
</evidence>
<dbReference type="PANTHER" id="PTHR42852:SF6">
    <property type="entry name" value="THIOL:DISULFIDE INTERCHANGE PROTEIN DSBE"/>
    <property type="match status" value="1"/>
</dbReference>
<protein>
    <submittedName>
        <fullName evidence="8">Peroxiredoxin</fullName>
    </submittedName>
</protein>
<organism evidence="8 9">
    <name type="scientific">Shouchella xiaoxiensis</name>
    <dbReference type="NCBI Taxonomy" id="766895"/>
    <lineage>
        <taxon>Bacteria</taxon>
        <taxon>Bacillati</taxon>
        <taxon>Bacillota</taxon>
        <taxon>Bacilli</taxon>
        <taxon>Bacillales</taxon>
        <taxon>Bacillaceae</taxon>
        <taxon>Shouchella</taxon>
    </lineage>
</organism>
<feature type="transmembrane region" description="Helical" evidence="6">
    <location>
        <begin position="7"/>
        <end position="26"/>
    </location>
</feature>
<evidence type="ECO:0000256" key="5">
    <source>
        <dbReference type="ARBA" id="ARBA00023284"/>
    </source>
</evidence>
<evidence type="ECO:0000259" key="7">
    <source>
        <dbReference type="PROSITE" id="PS51352"/>
    </source>
</evidence>
<dbReference type="RefSeq" id="WP_204465380.1">
    <property type="nucleotide sequence ID" value="NZ_JAFBCV010000003.1"/>
</dbReference>
<reference evidence="8" key="1">
    <citation type="submission" date="2021-01" db="EMBL/GenBank/DDBJ databases">
        <title>Genomic Encyclopedia of Type Strains, Phase IV (KMG-IV): sequencing the most valuable type-strain genomes for metagenomic binning, comparative biology and taxonomic classification.</title>
        <authorList>
            <person name="Goeker M."/>
        </authorList>
    </citation>
    <scope>NUCLEOTIDE SEQUENCE</scope>
    <source>
        <strain evidence="8">DSM 21943</strain>
    </source>
</reference>
<dbReference type="Pfam" id="PF08534">
    <property type="entry name" value="Redoxin"/>
    <property type="match status" value="1"/>
</dbReference>
<dbReference type="CDD" id="cd02966">
    <property type="entry name" value="TlpA_like_family"/>
    <property type="match status" value="1"/>
</dbReference>
<dbReference type="InterPro" id="IPR036249">
    <property type="entry name" value="Thioredoxin-like_sf"/>
</dbReference>
<keyword evidence="5" id="KW-0676">Redox-active center</keyword>
<keyword evidence="6" id="KW-0472">Membrane</keyword>
<gene>
    <name evidence="8" type="ORF">JOC54_001490</name>
</gene>
<evidence type="ECO:0000313" key="9">
    <source>
        <dbReference type="Proteomes" id="UP001179280"/>
    </source>
</evidence>
<evidence type="ECO:0000313" key="8">
    <source>
        <dbReference type="EMBL" id="MBM7838259.1"/>
    </source>
</evidence>
<dbReference type="InterPro" id="IPR013740">
    <property type="entry name" value="Redoxin"/>
</dbReference>
<keyword evidence="4" id="KW-1015">Disulfide bond</keyword>
<dbReference type="PANTHER" id="PTHR42852">
    <property type="entry name" value="THIOL:DISULFIDE INTERCHANGE PROTEIN DSBE"/>
    <property type="match status" value="1"/>
</dbReference>
<comment type="caution">
    <text evidence="8">The sequence shown here is derived from an EMBL/GenBank/DDBJ whole genome shotgun (WGS) entry which is preliminary data.</text>
</comment>
<keyword evidence="6" id="KW-1133">Transmembrane helix</keyword>
<evidence type="ECO:0000256" key="3">
    <source>
        <dbReference type="ARBA" id="ARBA00022968"/>
    </source>
</evidence>
<evidence type="ECO:0000256" key="2">
    <source>
        <dbReference type="ARBA" id="ARBA00022748"/>
    </source>
</evidence>
<feature type="domain" description="Thioredoxin" evidence="7">
    <location>
        <begin position="36"/>
        <end position="173"/>
    </location>
</feature>
<name>A0ABS2SRY2_9BACI</name>
<evidence type="ECO:0000256" key="6">
    <source>
        <dbReference type="SAM" id="Phobius"/>
    </source>
</evidence>
<dbReference type="PROSITE" id="PS00194">
    <property type="entry name" value="THIOREDOXIN_1"/>
    <property type="match status" value="1"/>
</dbReference>
<dbReference type="InterPro" id="IPR017937">
    <property type="entry name" value="Thioredoxin_CS"/>
</dbReference>
<dbReference type="InterPro" id="IPR050553">
    <property type="entry name" value="Thioredoxin_ResA/DsbE_sf"/>
</dbReference>
<evidence type="ECO:0000256" key="4">
    <source>
        <dbReference type="ARBA" id="ARBA00023157"/>
    </source>
</evidence>
<accession>A0ABS2SRY2</accession>
<dbReference type="Proteomes" id="UP001179280">
    <property type="component" value="Unassembled WGS sequence"/>
</dbReference>
<dbReference type="PROSITE" id="PS51352">
    <property type="entry name" value="THIOREDOXIN_2"/>
    <property type="match status" value="1"/>
</dbReference>
<keyword evidence="6" id="KW-0812">Transmembrane</keyword>
<proteinExistence type="predicted"/>
<keyword evidence="9" id="KW-1185">Reference proteome</keyword>
<comment type="subcellular location">
    <subcellularLocation>
        <location evidence="1">Cell envelope</location>
    </subcellularLocation>
</comment>
<dbReference type="EMBL" id="JAFBCV010000003">
    <property type="protein sequence ID" value="MBM7838259.1"/>
    <property type="molecule type" value="Genomic_DNA"/>
</dbReference>
<dbReference type="NCBIfam" id="NF002854">
    <property type="entry name" value="PRK03147.1"/>
    <property type="match status" value="1"/>
</dbReference>